<accession>A0A369V055</accession>
<dbReference type="Gene3D" id="3.90.226.10">
    <property type="entry name" value="2-enoyl-CoA Hydratase, Chain A, domain 1"/>
    <property type="match status" value="1"/>
</dbReference>
<comment type="similarity">
    <text evidence="1 2">Belongs to the enoyl-CoA hydratase/isomerase family.</text>
</comment>
<keyword evidence="3" id="KW-0413">Isomerase</keyword>
<comment type="caution">
    <text evidence="3">The sequence shown here is derived from an EMBL/GenBank/DDBJ whole genome shotgun (WGS) entry which is preliminary data.</text>
</comment>
<evidence type="ECO:0000313" key="4">
    <source>
        <dbReference type="Proteomes" id="UP000253742"/>
    </source>
</evidence>
<protein>
    <submittedName>
        <fullName evidence="3">Enoyl-CoA hydratase/isomerase family protein</fullName>
    </submittedName>
</protein>
<dbReference type="AlphaFoldDB" id="A0A369V055"/>
<reference evidence="3 4" key="1">
    <citation type="submission" date="2018-07" db="EMBL/GenBank/DDBJ databases">
        <title>Genome guided investigation of antibiotics producing actinomycetales strain isolated from a Macau mangrove ecosystem.</title>
        <authorList>
            <person name="Hu D."/>
        </authorList>
    </citation>
    <scope>NUCLEOTIDE SEQUENCE [LARGE SCALE GENOMIC DNA]</scope>
    <source>
        <strain evidence="3 4">2297</strain>
    </source>
</reference>
<evidence type="ECO:0000256" key="2">
    <source>
        <dbReference type="RuleBase" id="RU003707"/>
    </source>
</evidence>
<proteinExistence type="inferred from homology"/>
<dbReference type="EMBL" id="QQBH01000028">
    <property type="protein sequence ID" value="RDD85270.1"/>
    <property type="molecule type" value="Genomic_DNA"/>
</dbReference>
<evidence type="ECO:0000256" key="1">
    <source>
        <dbReference type="ARBA" id="ARBA00005254"/>
    </source>
</evidence>
<evidence type="ECO:0000313" key="3">
    <source>
        <dbReference type="EMBL" id="RDD85270.1"/>
    </source>
</evidence>
<dbReference type="Proteomes" id="UP000253742">
    <property type="component" value="Unassembled WGS sequence"/>
</dbReference>
<dbReference type="CDD" id="cd06558">
    <property type="entry name" value="crotonase-like"/>
    <property type="match status" value="1"/>
</dbReference>
<gene>
    <name evidence="3" type="ORF">DVZ84_30600</name>
</gene>
<name>A0A369V055_9ACTN</name>
<dbReference type="Pfam" id="PF00378">
    <property type="entry name" value="ECH_1"/>
    <property type="match status" value="1"/>
</dbReference>
<dbReference type="InterPro" id="IPR001753">
    <property type="entry name" value="Enoyl-CoA_hydra/iso"/>
</dbReference>
<dbReference type="GO" id="GO:0006635">
    <property type="term" value="P:fatty acid beta-oxidation"/>
    <property type="evidence" value="ECO:0007669"/>
    <property type="project" value="TreeGrafter"/>
</dbReference>
<sequence length="252" mass="25946">MAATTRVNTETKDGVAWITLDGPDTRNALDAKAARSLIAAREAIDADPQAGAAVITGATGAFCSGADTDVLNSLRTARADEGYEGLDILYDGFRRFAALRVPTVAAVNGAAVGAGLNLALTADLRVVTESAVLMPGFTAAGIHPGGGHMHLLARAAGGTAAAGMGVFARSVRGRDAVGLGLAWAAVPEGELHTTARDLVTHLAADPALARALKAALRLTVQDTAAWDRAVEIERARQMWSLTRPSDAMPKES</sequence>
<dbReference type="GO" id="GO:0016853">
    <property type="term" value="F:isomerase activity"/>
    <property type="evidence" value="ECO:0007669"/>
    <property type="project" value="UniProtKB-KW"/>
</dbReference>
<dbReference type="PROSITE" id="PS00166">
    <property type="entry name" value="ENOYL_COA_HYDRATASE"/>
    <property type="match status" value="1"/>
</dbReference>
<dbReference type="OrthoDB" id="9777711at2"/>
<organism evidence="3 4">
    <name type="scientific">Streptomyces parvulus</name>
    <dbReference type="NCBI Taxonomy" id="146923"/>
    <lineage>
        <taxon>Bacteria</taxon>
        <taxon>Bacillati</taxon>
        <taxon>Actinomycetota</taxon>
        <taxon>Actinomycetes</taxon>
        <taxon>Kitasatosporales</taxon>
        <taxon>Streptomycetaceae</taxon>
        <taxon>Streptomyces</taxon>
    </lineage>
</organism>
<dbReference type="PANTHER" id="PTHR11941:SF54">
    <property type="entry name" value="ENOYL-COA HYDRATASE, MITOCHONDRIAL"/>
    <property type="match status" value="1"/>
</dbReference>
<dbReference type="InterPro" id="IPR029045">
    <property type="entry name" value="ClpP/crotonase-like_dom_sf"/>
</dbReference>
<dbReference type="InterPro" id="IPR018376">
    <property type="entry name" value="Enoyl-CoA_hyd/isom_CS"/>
</dbReference>
<dbReference type="SUPFAM" id="SSF52096">
    <property type="entry name" value="ClpP/crotonase"/>
    <property type="match status" value="1"/>
</dbReference>
<dbReference type="RefSeq" id="WP_114532038.1">
    <property type="nucleotide sequence ID" value="NZ_QQBH01000028.1"/>
</dbReference>
<dbReference type="PANTHER" id="PTHR11941">
    <property type="entry name" value="ENOYL-COA HYDRATASE-RELATED"/>
    <property type="match status" value="1"/>
</dbReference>